<dbReference type="InterPro" id="IPR052039">
    <property type="entry name" value="Caspase-related_regulators"/>
</dbReference>
<proteinExistence type="inferred from homology"/>
<dbReference type="InterPro" id="IPR016187">
    <property type="entry name" value="CTDL_fold"/>
</dbReference>
<dbReference type="Gene3D" id="3.90.1580.10">
    <property type="entry name" value="paralog of FGE (formylglycine-generating enzyme)"/>
    <property type="match status" value="1"/>
</dbReference>
<dbReference type="PROSITE" id="PS50208">
    <property type="entry name" value="CASPASE_P20"/>
    <property type="match status" value="1"/>
</dbReference>
<dbReference type="PANTHER" id="PTHR22576:SF37">
    <property type="entry name" value="MUCOSA-ASSOCIATED LYMPHOID TISSUE LYMPHOMA TRANSLOCATION PROTEIN 1"/>
    <property type="match status" value="1"/>
</dbReference>
<gene>
    <name evidence="4" type="ORF">HUE88_04840</name>
</gene>
<dbReference type="GO" id="GO:0006508">
    <property type="term" value="P:proteolysis"/>
    <property type="evidence" value="ECO:0007669"/>
    <property type="project" value="InterPro"/>
</dbReference>
<dbReference type="PANTHER" id="PTHR22576">
    <property type="entry name" value="MUCOSA ASSOCIATED LYMPHOID TISSUE LYMPHOMA TRANSLOCATION PROTEIN 1/PARACASPASE"/>
    <property type="match status" value="1"/>
</dbReference>
<dbReference type="SMART" id="SM00115">
    <property type="entry name" value="CASc"/>
    <property type="match status" value="1"/>
</dbReference>
<sequence length="497" mass="57115">MKDIIIFLFLLASLTLNASQRVALIIGNNDYKDDNKLFNPVNDAQLLKSTLEKSGFFTIYLENATLKDINSGLDKFKKELSIDSVGLFYFAGHGIQVNGKNYLLPIDLDLQDENEIKYSALEVDKVVRLLKEVKNNTNIIILDACRNNYFEVKNHGLAPFVNPDGLFVAYSTQAGQRALDGDKNTNSPFALALANNINTQDVDIEALFKQVRSDVYTQTNGKQRPSTYSEILEPFYFSTNKSTTRALKKKNLAKANIQTVDFKRHTRYIEPELVMIKADKYVKGNNSDFDTSPAHEMTIEKDFYIGVYEVSFEEYDLFCLDTGWKKPKDDSFGRGKQPVINVSWQDAMEYTRWLSKKSGKLYRLPSESEWEYVARDKQNYNYGTVNDDALLTRYAWYEENAKSHPYPIGKKLANSFGVHDILGNVREWMQDDYVKYDNYLYADKSSNAHAVILDSTQKIVRGGSWYSSYEDMRVYKRDLAEIDLRDKATGFRVVLEK</sequence>
<dbReference type="InterPro" id="IPR001309">
    <property type="entry name" value="Pept_C14_p20"/>
</dbReference>
<organism evidence="4 5">
    <name type="scientific">Candidatus Sulfurimonas baltica</name>
    <dbReference type="NCBI Taxonomy" id="2740404"/>
    <lineage>
        <taxon>Bacteria</taxon>
        <taxon>Pseudomonadati</taxon>
        <taxon>Campylobacterota</taxon>
        <taxon>Epsilonproteobacteria</taxon>
        <taxon>Campylobacterales</taxon>
        <taxon>Sulfurimonadaceae</taxon>
        <taxon>Sulfurimonas</taxon>
    </lineage>
</organism>
<evidence type="ECO:0000256" key="1">
    <source>
        <dbReference type="ARBA" id="ARBA00010134"/>
    </source>
</evidence>
<evidence type="ECO:0000313" key="5">
    <source>
        <dbReference type="Proteomes" id="UP000593994"/>
    </source>
</evidence>
<dbReference type="Gene3D" id="3.40.50.1460">
    <property type="match status" value="1"/>
</dbReference>
<reference evidence="4 5" key="1">
    <citation type="submission" date="2020-05" db="EMBL/GenBank/DDBJ databases">
        <title>Sulfurimonas marisnigri, sp. nov., and Sulfurimonas baltica, sp. nov., manganese oxide reducing chemolithoautotrophs of the class Epsilonproteobacteria isolated from the pelagic redoxclines of the Black and Baltic Seas and emended description of the genus Sulfurimonas.</title>
        <authorList>
            <person name="Henkel J.V."/>
            <person name="Laudan C."/>
            <person name="Werner J."/>
            <person name="Neu T."/>
            <person name="Plewe S."/>
            <person name="Sproer C."/>
            <person name="Bunk B."/>
            <person name="Schulz-Vogt H.N."/>
        </authorList>
    </citation>
    <scope>NUCLEOTIDE SEQUENCE [LARGE SCALE GENOMIC DNA]</scope>
    <source>
        <strain evidence="4 5">GD2</strain>
    </source>
</reference>
<dbReference type="InterPro" id="IPR005532">
    <property type="entry name" value="SUMF_dom"/>
</dbReference>
<feature type="signal peptide" evidence="2">
    <location>
        <begin position="1"/>
        <end position="18"/>
    </location>
</feature>
<name>A0A7S7LY55_9BACT</name>
<feature type="domain" description="Caspase family p20" evidence="3">
    <location>
        <begin position="19"/>
        <end position="149"/>
    </location>
</feature>
<dbReference type="GO" id="GO:0004197">
    <property type="term" value="F:cysteine-type endopeptidase activity"/>
    <property type="evidence" value="ECO:0007669"/>
    <property type="project" value="InterPro"/>
</dbReference>
<dbReference type="InterPro" id="IPR042095">
    <property type="entry name" value="SUMF_sf"/>
</dbReference>
<accession>A0A7S7LY55</accession>
<dbReference type="InterPro" id="IPR015917">
    <property type="entry name" value="Pept_C14A"/>
</dbReference>
<dbReference type="InterPro" id="IPR029030">
    <property type="entry name" value="Caspase-like_dom_sf"/>
</dbReference>
<dbReference type="Proteomes" id="UP000593994">
    <property type="component" value="Chromosome"/>
</dbReference>
<dbReference type="SUPFAM" id="SSF52129">
    <property type="entry name" value="Caspase-like"/>
    <property type="match status" value="1"/>
</dbReference>
<keyword evidence="2" id="KW-0732">Signal</keyword>
<dbReference type="Pfam" id="PF03781">
    <property type="entry name" value="FGE-sulfatase"/>
    <property type="match status" value="1"/>
</dbReference>
<evidence type="ECO:0000259" key="3">
    <source>
        <dbReference type="PROSITE" id="PS50208"/>
    </source>
</evidence>
<dbReference type="KEGG" id="sbal:HUE88_04840"/>
<dbReference type="InterPro" id="IPR011600">
    <property type="entry name" value="Pept_C14_caspase"/>
</dbReference>
<evidence type="ECO:0000256" key="2">
    <source>
        <dbReference type="SAM" id="SignalP"/>
    </source>
</evidence>
<evidence type="ECO:0000313" key="4">
    <source>
        <dbReference type="EMBL" id="QOY53013.1"/>
    </source>
</evidence>
<keyword evidence="5" id="KW-1185">Reference proteome</keyword>
<dbReference type="EMBL" id="CP054492">
    <property type="protein sequence ID" value="QOY53013.1"/>
    <property type="molecule type" value="Genomic_DNA"/>
</dbReference>
<protein>
    <submittedName>
        <fullName evidence="4">SUMF1/EgtB/PvdO family nonheme iron enzyme</fullName>
    </submittedName>
</protein>
<dbReference type="AlphaFoldDB" id="A0A7S7LY55"/>
<comment type="similarity">
    <text evidence="1">Belongs to the peptidase C14A family.</text>
</comment>
<dbReference type="SUPFAM" id="SSF56436">
    <property type="entry name" value="C-type lectin-like"/>
    <property type="match status" value="1"/>
</dbReference>
<dbReference type="RefSeq" id="WP_194371665.1">
    <property type="nucleotide sequence ID" value="NZ_CP054492.1"/>
</dbReference>
<dbReference type="Pfam" id="PF00656">
    <property type="entry name" value="Peptidase_C14"/>
    <property type="match status" value="1"/>
</dbReference>
<feature type="chain" id="PRO_5032739753" evidence="2">
    <location>
        <begin position="19"/>
        <end position="497"/>
    </location>
</feature>